<dbReference type="Proteomes" id="UP001178461">
    <property type="component" value="Chromosome 4"/>
</dbReference>
<sequence>MPVHPLAKVSGKQKNFLPLHRCYSDLELQTNIESMQSLHASLLITLILCHGQDLITEKCLGVNAAHLKSRNGKTGEPQA</sequence>
<name>A0AA35P3K2_9SAUR</name>
<reference evidence="1" key="1">
    <citation type="submission" date="2022-12" db="EMBL/GenBank/DDBJ databases">
        <authorList>
            <person name="Alioto T."/>
            <person name="Alioto T."/>
            <person name="Gomez Garrido J."/>
        </authorList>
    </citation>
    <scope>NUCLEOTIDE SEQUENCE</scope>
</reference>
<gene>
    <name evidence="1" type="ORF">PODLI_1B002523</name>
</gene>
<organism evidence="1 2">
    <name type="scientific">Podarcis lilfordi</name>
    <name type="common">Lilford's wall lizard</name>
    <dbReference type="NCBI Taxonomy" id="74358"/>
    <lineage>
        <taxon>Eukaryota</taxon>
        <taxon>Metazoa</taxon>
        <taxon>Chordata</taxon>
        <taxon>Craniata</taxon>
        <taxon>Vertebrata</taxon>
        <taxon>Euteleostomi</taxon>
        <taxon>Lepidosauria</taxon>
        <taxon>Squamata</taxon>
        <taxon>Bifurcata</taxon>
        <taxon>Unidentata</taxon>
        <taxon>Episquamata</taxon>
        <taxon>Laterata</taxon>
        <taxon>Lacertibaenia</taxon>
        <taxon>Lacertidae</taxon>
        <taxon>Podarcis</taxon>
    </lineage>
</organism>
<proteinExistence type="predicted"/>
<evidence type="ECO:0000313" key="1">
    <source>
        <dbReference type="EMBL" id="CAI5771640.1"/>
    </source>
</evidence>
<accession>A0AA35P3K2</accession>
<dbReference type="EMBL" id="OX395129">
    <property type="protein sequence ID" value="CAI5771640.1"/>
    <property type="molecule type" value="Genomic_DNA"/>
</dbReference>
<evidence type="ECO:0000313" key="2">
    <source>
        <dbReference type="Proteomes" id="UP001178461"/>
    </source>
</evidence>
<keyword evidence="2" id="KW-1185">Reference proteome</keyword>
<protein>
    <submittedName>
        <fullName evidence="1">Uncharacterized protein</fullName>
    </submittedName>
</protein>
<dbReference type="AlphaFoldDB" id="A0AA35P3K2"/>